<dbReference type="AlphaFoldDB" id="T1YTN2"/>
<feature type="domain" description="Phosphoadenosine phosphosulphate reductase" evidence="13">
    <location>
        <begin position="15"/>
        <end position="172"/>
    </location>
</feature>
<evidence type="ECO:0000256" key="7">
    <source>
        <dbReference type="ARBA" id="ARBA00022741"/>
    </source>
</evidence>
<dbReference type="PANTHER" id="PTHR23293">
    <property type="entry name" value="FAD SYNTHETASE-RELATED FMN ADENYLYLTRANSFERASE"/>
    <property type="match status" value="1"/>
</dbReference>
<evidence type="ECO:0000259" key="13">
    <source>
        <dbReference type="Pfam" id="PF01507"/>
    </source>
</evidence>
<reference evidence="14" key="1">
    <citation type="journal article" date="2013" name="PLoS ONE">
        <title>Biosynthesis of vitamins and cofactors in bacterium-harbouring trypanosomatids depends on the symbiotic association as revealed by genomic analyses.</title>
        <authorList>
            <person name="Klein C.C."/>
            <person name="Alves J.M."/>
            <person name="Serrano M.G."/>
            <person name="Buck G.A."/>
            <person name="Vasconcelos A.T."/>
            <person name="Sagot M.F."/>
            <person name="Teixeira M.M."/>
            <person name="Camargo E.P."/>
            <person name="Motta M.C."/>
        </authorList>
    </citation>
    <scope>NUCLEOTIDE SEQUENCE</scope>
    <source>
        <strain evidence="14">TCC290E</strain>
    </source>
</reference>
<dbReference type="GO" id="GO:0005524">
    <property type="term" value="F:ATP binding"/>
    <property type="evidence" value="ECO:0007669"/>
    <property type="project" value="UniProtKB-KW"/>
</dbReference>
<dbReference type="GO" id="GO:0006747">
    <property type="term" value="P:FAD biosynthetic process"/>
    <property type="evidence" value="ECO:0007669"/>
    <property type="project" value="TreeGrafter"/>
</dbReference>
<evidence type="ECO:0000313" key="14">
    <source>
        <dbReference type="EMBL" id="AGU68133.1"/>
    </source>
</evidence>
<evidence type="ECO:0000256" key="12">
    <source>
        <dbReference type="ARBA" id="ARBA00049494"/>
    </source>
</evidence>
<proteinExistence type="predicted"/>
<dbReference type="InterPro" id="IPR014729">
    <property type="entry name" value="Rossmann-like_a/b/a_fold"/>
</dbReference>
<evidence type="ECO:0000256" key="11">
    <source>
        <dbReference type="ARBA" id="ARBA00031871"/>
    </source>
</evidence>
<organism evidence="14">
    <name type="scientific">Strigomonas oncopelti</name>
    <name type="common">Parasitic flagellate</name>
    <name type="synonym">Crithidia oncopelti</name>
    <dbReference type="NCBI Taxonomy" id="5657"/>
    <lineage>
        <taxon>Eukaryota</taxon>
        <taxon>Discoba</taxon>
        <taxon>Euglenozoa</taxon>
        <taxon>Kinetoplastea</taxon>
        <taxon>Metakinetoplastina</taxon>
        <taxon>Trypanosomatida</taxon>
        <taxon>Trypanosomatidae</taxon>
        <taxon>Strigomonadinae</taxon>
        <taxon>Strigomonas</taxon>
    </lineage>
</organism>
<sequence>MILETFRANAKEKIGISFNGGKDSVVMMELIKAVVGVEGLKSTVIFHLSEKEQEFEELSAFRSEYMRTRLPGLQLLEYDARDSLREGLWRLKRAHDIAVVFMGTRAHDPSGRYQKEATSPTTSGWPPMLRVCPVFHWTFRCVWRYITDHDIPYCCLYEKGYTSIGSPSTTSPNYLLKNEDGTYSPAWRLEEPGAERSGRS</sequence>
<keyword evidence="5 14" id="KW-0808">Transferase</keyword>
<evidence type="ECO:0000256" key="1">
    <source>
        <dbReference type="ARBA" id="ARBA00004726"/>
    </source>
</evidence>
<dbReference type="Pfam" id="PF01507">
    <property type="entry name" value="PAPS_reduct"/>
    <property type="match status" value="1"/>
</dbReference>
<dbReference type="InterPro" id="IPR002500">
    <property type="entry name" value="PAPS_reduct_dom"/>
</dbReference>
<evidence type="ECO:0000256" key="6">
    <source>
        <dbReference type="ARBA" id="ARBA00022695"/>
    </source>
</evidence>
<protein>
    <recommendedName>
        <fullName evidence="2">FAD synthase</fullName>
        <ecNumber evidence="2">2.7.7.2</ecNumber>
    </recommendedName>
    <alternativeName>
        <fullName evidence="10">FAD pyrophosphorylase</fullName>
    </alternativeName>
    <alternativeName>
        <fullName evidence="11">FMN adenylyltransferase</fullName>
    </alternativeName>
</protein>
<keyword evidence="4" id="KW-0288">FMN</keyword>
<accession>T1YTN2</accession>
<comment type="catalytic activity">
    <reaction evidence="12">
        <text>FMN + ATP + H(+) = FAD + diphosphate</text>
        <dbReference type="Rhea" id="RHEA:17237"/>
        <dbReference type="ChEBI" id="CHEBI:15378"/>
        <dbReference type="ChEBI" id="CHEBI:30616"/>
        <dbReference type="ChEBI" id="CHEBI:33019"/>
        <dbReference type="ChEBI" id="CHEBI:57692"/>
        <dbReference type="ChEBI" id="CHEBI:58210"/>
        <dbReference type="EC" id="2.7.7.2"/>
    </reaction>
</comment>
<comment type="pathway">
    <text evidence="1">Cofactor biosynthesis; FAD biosynthesis; FAD from FMN: step 1/1.</text>
</comment>
<keyword evidence="9" id="KW-0067">ATP-binding</keyword>
<evidence type="ECO:0000256" key="10">
    <source>
        <dbReference type="ARBA" id="ARBA00031145"/>
    </source>
</evidence>
<evidence type="ECO:0000256" key="9">
    <source>
        <dbReference type="ARBA" id="ARBA00022840"/>
    </source>
</evidence>
<dbReference type="EMBL" id="KF160146">
    <property type="protein sequence ID" value="AGU68133.1"/>
    <property type="molecule type" value="Genomic_DNA"/>
</dbReference>
<evidence type="ECO:0000256" key="4">
    <source>
        <dbReference type="ARBA" id="ARBA00022643"/>
    </source>
</evidence>
<evidence type="ECO:0000256" key="3">
    <source>
        <dbReference type="ARBA" id="ARBA00022630"/>
    </source>
</evidence>
<name>T1YTN2_STROO</name>
<evidence type="ECO:0000256" key="5">
    <source>
        <dbReference type="ARBA" id="ARBA00022679"/>
    </source>
</evidence>
<dbReference type="Gene3D" id="3.40.50.620">
    <property type="entry name" value="HUPs"/>
    <property type="match status" value="1"/>
</dbReference>
<keyword evidence="3" id="KW-0285">Flavoprotein</keyword>
<keyword evidence="6 14" id="KW-0548">Nucleotidyltransferase</keyword>
<dbReference type="PANTHER" id="PTHR23293:SF9">
    <property type="entry name" value="FAD SYNTHASE"/>
    <property type="match status" value="1"/>
</dbReference>
<evidence type="ECO:0000256" key="2">
    <source>
        <dbReference type="ARBA" id="ARBA00012393"/>
    </source>
</evidence>
<dbReference type="SUPFAM" id="SSF52402">
    <property type="entry name" value="Adenine nucleotide alpha hydrolases-like"/>
    <property type="match status" value="1"/>
</dbReference>
<dbReference type="EC" id="2.7.7.2" evidence="2"/>
<keyword evidence="7" id="KW-0547">Nucleotide-binding</keyword>
<dbReference type="GO" id="GO:0003919">
    <property type="term" value="F:FMN adenylyltransferase activity"/>
    <property type="evidence" value="ECO:0007669"/>
    <property type="project" value="UniProtKB-EC"/>
</dbReference>
<evidence type="ECO:0000256" key="8">
    <source>
        <dbReference type="ARBA" id="ARBA00022827"/>
    </source>
</evidence>
<keyword evidence="8" id="KW-0274">FAD</keyword>